<dbReference type="Gramene" id="TraesPARA_EIv1.0_1152820.2">
    <property type="protein sequence ID" value="TraesPARA_EIv1.0_1152820.2.CDS"/>
    <property type="gene ID" value="TraesPARA_EIv1.0_1152820"/>
</dbReference>
<dbReference type="EnsemblPlants" id="TraesCS3D02G432300.1">
    <property type="protein sequence ID" value="TraesCS3D02G432300.1"/>
    <property type="gene ID" value="TraesCS3D02G432300"/>
</dbReference>
<reference evidence="4" key="2">
    <citation type="submission" date="2018-10" db="UniProtKB">
        <authorList>
            <consortium name="EnsemblPlants"/>
        </authorList>
    </citation>
    <scope>IDENTIFICATION</scope>
</reference>
<dbReference type="Gramene" id="TraesCS3D02G432300.1">
    <property type="protein sequence ID" value="TraesCS3D02G432300.1"/>
    <property type="gene ID" value="TraesCS3D02G432300"/>
</dbReference>
<dbReference type="Gramene" id="TraesCS3D03G0950600.2">
    <property type="protein sequence ID" value="TraesCS3D03G0950600.2.CDS"/>
    <property type="gene ID" value="TraesCS3D03G0950600"/>
</dbReference>
<dbReference type="CDD" id="cd00167">
    <property type="entry name" value="SANT"/>
    <property type="match status" value="1"/>
</dbReference>
<dbReference type="Pfam" id="PF00249">
    <property type="entry name" value="Myb_DNA-binding"/>
    <property type="match status" value="1"/>
</dbReference>
<reference evidence="4" key="1">
    <citation type="submission" date="2018-08" db="EMBL/GenBank/DDBJ databases">
        <authorList>
            <person name="Rossello M."/>
        </authorList>
    </citation>
    <scope>NUCLEOTIDE SEQUENCE [LARGE SCALE GENOMIC DNA]</scope>
    <source>
        <strain evidence="4">cv. Chinese Spring</strain>
    </source>
</reference>
<dbReference type="OrthoDB" id="2143914at2759"/>
<feature type="domain" description="Myb-like" evidence="2">
    <location>
        <begin position="31"/>
        <end position="81"/>
    </location>
</feature>
<feature type="domain" description="HTH myb-type" evidence="3">
    <location>
        <begin position="31"/>
        <end position="85"/>
    </location>
</feature>
<dbReference type="Gramene" id="TraesCAD_scaffold_032284_01G000100.1">
    <property type="protein sequence ID" value="TraesCAD_scaffold_032284_01G000100.1"/>
    <property type="gene ID" value="TraesCAD_scaffold_032284_01G000100"/>
</dbReference>
<dbReference type="InterPro" id="IPR017930">
    <property type="entry name" value="Myb_dom"/>
</dbReference>
<dbReference type="Proteomes" id="UP000019116">
    <property type="component" value="Chromosome 3D"/>
</dbReference>
<dbReference type="PROSITE" id="PS50090">
    <property type="entry name" value="MYB_LIKE"/>
    <property type="match status" value="1"/>
</dbReference>
<sequence length="265" mass="28464">MAPRTGTSSPRSSTGDPVWKSCRLRWFNQLDPRISKRPFSDEEEEKLTAAHRFYGNKWSMIARLFPGRTDNAVKNHWHVIMARKYREQSIAYRRRKLNQAVQRKLDSSSGVAAGAGHADVVGHHHNHLLLAANDSAIFADPYGFSFSHCCLSFPAGAAAASALEPTFCLFPGPGAASNSVHDGRLSWPDAMAVRGGAGGGGLHWEPLPAQGGWIGGGRHEMARFDSDQANGASAAVFAVTDQAGVHLDGASRSPTFIDFLGVGAT</sequence>
<keyword evidence="5" id="KW-1185">Reference proteome</keyword>
<proteinExistence type="predicted"/>
<dbReference type="SUPFAM" id="SSF46689">
    <property type="entry name" value="Homeodomain-like"/>
    <property type="match status" value="1"/>
</dbReference>
<dbReference type="PANTHER" id="PTHR45614:SF175">
    <property type="entry name" value="TRANSCRIPTION FACTOR MYB105-RELATED"/>
    <property type="match status" value="1"/>
</dbReference>
<organism evidence="4">
    <name type="scientific">Triticum aestivum</name>
    <name type="common">Wheat</name>
    <dbReference type="NCBI Taxonomy" id="4565"/>
    <lineage>
        <taxon>Eukaryota</taxon>
        <taxon>Viridiplantae</taxon>
        <taxon>Streptophyta</taxon>
        <taxon>Embryophyta</taxon>
        <taxon>Tracheophyta</taxon>
        <taxon>Spermatophyta</taxon>
        <taxon>Magnoliopsida</taxon>
        <taxon>Liliopsida</taxon>
        <taxon>Poales</taxon>
        <taxon>Poaceae</taxon>
        <taxon>BOP clade</taxon>
        <taxon>Pooideae</taxon>
        <taxon>Triticodae</taxon>
        <taxon>Triticeae</taxon>
        <taxon>Triticinae</taxon>
        <taxon>Triticum</taxon>
    </lineage>
</organism>
<dbReference type="Gene3D" id="1.10.10.60">
    <property type="entry name" value="Homeodomain-like"/>
    <property type="match status" value="1"/>
</dbReference>
<evidence type="ECO:0000259" key="3">
    <source>
        <dbReference type="PROSITE" id="PS51294"/>
    </source>
</evidence>
<dbReference type="SMART" id="SM00717">
    <property type="entry name" value="SANT"/>
    <property type="match status" value="1"/>
</dbReference>
<evidence type="ECO:0000313" key="5">
    <source>
        <dbReference type="Proteomes" id="UP000019116"/>
    </source>
</evidence>
<dbReference type="InterPro" id="IPR001005">
    <property type="entry name" value="SANT/Myb"/>
</dbReference>
<dbReference type="PROSITE" id="PS51294">
    <property type="entry name" value="HTH_MYB"/>
    <property type="match status" value="1"/>
</dbReference>
<dbReference type="PANTHER" id="PTHR45614">
    <property type="entry name" value="MYB PROTEIN-RELATED"/>
    <property type="match status" value="1"/>
</dbReference>
<evidence type="ECO:0000256" key="1">
    <source>
        <dbReference type="ARBA" id="ARBA00023125"/>
    </source>
</evidence>
<dbReference type="AlphaFoldDB" id="A0A3B6H1G0"/>
<dbReference type="Gramene" id="TraesRN3D0100993000.2">
    <property type="protein sequence ID" value="TraesRN3D0100993000.2"/>
    <property type="gene ID" value="TraesRN3D0100993000"/>
</dbReference>
<dbReference type="InterPro" id="IPR009057">
    <property type="entry name" value="Homeodomain-like_sf"/>
</dbReference>
<evidence type="ECO:0000313" key="4">
    <source>
        <dbReference type="EnsemblPlants" id="TraesCS3D02G432300.1"/>
    </source>
</evidence>
<name>A0A3B6H1G0_WHEAT</name>
<keyword evidence="1" id="KW-0238">DNA-binding</keyword>
<dbReference type="InterPro" id="IPR050560">
    <property type="entry name" value="MYB_TF"/>
</dbReference>
<protein>
    <submittedName>
        <fullName evidence="4">Uncharacterized protein</fullName>
    </submittedName>
</protein>
<dbReference type="SMR" id="A0A3B6H1G0"/>
<gene>
    <name evidence="4" type="primary">LOC123080368</name>
</gene>
<evidence type="ECO:0000259" key="2">
    <source>
        <dbReference type="PROSITE" id="PS50090"/>
    </source>
</evidence>
<dbReference type="GO" id="GO:0003677">
    <property type="term" value="F:DNA binding"/>
    <property type="evidence" value="ECO:0007669"/>
    <property type="project" value="UniProtKB-KW"/>
</dbReference>
<accession>A0A3B6H1G0</accession>